<keyword evidence="2" id="KW-1185">Reference proteome</keyword>
<proteinExistence type="predicted"/>
<dbReference type="PANTHER" id="PTHR38009:SF1">
    <property type="entry name" value="CONSERVED HYPOTHETICAL PHAGE TAIL PROTEIN"/>
    <property type="match status" value="1"/>
</dbReference>
<accession>A0ABV3L7C1</accession>
<name>A0ABV3L7C1_9RHOB</name>
<gene>
    <name evidence="1" type="ORF">AB0T83_11830</name>
</gene>
<sequence length="173" mass="19077">MAGLPRLDPLPAFNFYVVLVDDSSLVSTAVSLVAPFVLGGFAECSGLESEMGLVEYRAGGVNDRVHKFPDRFTFPNIVLSRGVGFSEDIYLWHEEFLQGEGKRRNGMILLANEMRVPIKSWSFERGLPIKWTGPSLNAGSSALSIERLEIAHEKLTLMMSPGKALDMVLDAVF</sequence>
<reference evidence="1 2" key="1">
    <citation type="submission" date="2024-07" db="EMBL/GenBank/DDBJ databases">
        <authorList>
            <person name="Kang M."/>
        </authorList>
    </citation>
    <scope>NUCLEOTIDE SEQUENCE [LARGE SCALE GENOMIC DNA]</scope>
    <source>
        <strain evidence="1 2">DFM31</strain>
    </source>
</reference>
<dbReference type="Pfam" id="PF06841">
    <property type="entry name" value="Phage_T4_gp19"/>
    <property type="match status" value="1"/>
</dbReference>
<dbReference type="PANTHER" id="PTHR38009">
    <property type="entry name" value="CONSERVED HYPOTHETICAL PHAGE TAIL PROTEIN"/>
    <property type="match status" value="1"/>
</dbReference>
<evidence type="ECO:0000313" key="1">
    <source>
        <dbReference type="EMBL" id="MEV8467469.1"/>
    </source>
</evidence>
<dbReference type="NCBIfam" id="TIGR02241">
    <property type="entry name" value="conserved hypothetical phage tail region protein"/>
    <property type="match status" value="1"/>
</dbReference>
<protein>
    <submittedName>
        <fullName evidence="1">Phage tail protein</fullName>
    </submittedName>
</protein>
<evidence type="ECO:0000313" key="2">
    <source>
        <dbReference type="Proteomes" id="UP001553161"/>
    </source>
</evidence>
<dbReference type="EMBL" id="JBFBVU010000013">
    <property type="protein sequence ID" value="MEV8467469.1"/>
    <property type="molecule type" value="Genomic_DNA"/>
</dbReference>
<dbReference type="RefSeq" id="WP_366193278.1">
    <property type="nucleotide sequence ID" value="NZ_JBFBVU010000013.1"/>
</dbReference>
<organism evidence="1 2">
    <name type="scientific">Meridianimarinicoccus marinus</name>
    <dbReference type="NCBI Taxonomy" id="3231483"/>
    <lineage>
        <taxon>Bacteria</taxon>
        <taxon>Pseudomonadati</taxon>
        <taxon>Pseudomonadota</taxon>
        <taxon>Alphaproteobacteria</taxon>
        <taxon>Rhodobacterales</taxon>
        <taxon>Paracoccaceae</taxon>
        <taxon>Meridianimarinicoccus</taxon>
    </lineage>
</organism>
<dbReference type="InterPro" id="IPR011747">
    <property type="entry name" value="CHP02241"/>
</dbReference>
<dbReference type="Proteomes" id="UP001553161">
    <property type="component" value="Unassembled WGS sequence"/>
</dbReference>
<dbReference type="InterPro" id="IPR010667">
    <property type="entry name" value="Phage_T4_Gp19"/>
</dbReference>
<comment type="caution">
    <text evidence="1">The sequence shown here is derived from an EMBL/GenBank/DDBJ whole genome shotgun (WGS) entry which is preliminary data.</text>
</comment>